<dbReference type="PANTHER" id="PTHR10887:SF495">
    <property type="entry name" value="HELICASE SENATAXIN ISOFORM X1-RELATED"/>
    <property type="match status" value="1"/>
</dbReference>
<dbReference type="Pfam" id="PF13087">
    <property type="entry name" value="AAA_12"/>
    <property type="match status" value="1"/>
</dbReference>
<dbReference type="AlphaFoldDB" id="A0A016T779"/>
<dbReference type="InterPro" id="IPR027417">
    <property type="entry name" value="P-loop_NTPase"/>
</dbReference>
<sequence>MFRAHPDLNAIPNELFNNGLLVNGADPSDGQLLLDVCKAPNPTIALVVVTVHGTSSRSLTGSHSNPTEAQVCRDIVHALMAEQVPAASVGIITFYKKQYRLWSSTLRSKE</sequence>
<feature type="domain" description="DNA2/NAM7 helicase-like C-terminal" evidence="1">
    <location>
        <begin position="2"/>
        <end position="109"/>
    </location>
</feature>
<proteinExistence type="predicted"/>
<evidence type="ECO:0000313" key="2">
    <source>
        <dbReference type="EMBL" id="EYB98517.1"/>
    </source>
</evidence>
<dbReference type="EMBL" id="JARK01001467">
    <property type="protein sequence ID" value="EYB98517.1"/>
    <property type="molecule type" value="Genomic_DNA"/>
</dbReference>
<dbReference type="SUPFAM" id="SSF52540">
    <property type="entry name" value="P-loop containing nucleoside triphosphate hydrolases"/>
    <property type="match status" value="1"/>
</dbReference>
<gene>
    <name evidence="2" type="primary">Acey_s0131.g1674</name>
    <name evidence="2" type="ORF">Y032_0131g1674</name>
</gene>
<protein>
    <recommendedName>
        <fullName evidence="1">DNA2/NAM7 helicase-like C-terminal domain-containing protein</fullName>
    </recommendedName>
</protein>
<dbReference type="OrthoDB" id="10539238at2759"/>
<evidence type="ECO:0000259" key="1">
    <source>
        <dbReference type="Pfam" id="PF13087"/>
    </source>
</evidence>
<accession>A0A016T779</accession>
<dbReference type="Gene3D" id="3.40.50.300">
    <property type="entry name" value="P-loop containing nucleotide triphosphate hydrolases"/>
    <property type="match status" value="1"/>
</dbReference>
<reference evidence="3" key="1">
    <citation type="journal article" date="2015" name="Nat. Genet.">
        <title>The genome and transcriptome of the zoonotic hookworm Ancylostoma ceylanicum identify infection-specific gene families.</title>
        <authorList>
            <person name="Schwarz E.M."/>
            <person name="Hu Y."/>
            <person name="Antoshechkin I."/>
            <person name="Miller M.M."/>
            <person name="Sternberg P.W."/>
            <person name="Aroian R.V."/>
        </authorList>
    </citation>
    <scope>NUCLEOTIDE SEQUENCE</scope>
    <source>
        <strain evidence="3">HY135</strain>
    </source>
</reference>
<keyword evidence="3" id="KW-1185">Reference proteome</keyword>
<dbReference type="STRING" id="53326.A0A016T779"/>
<comment type="caution">
    <text evidence="2">The sequence shown here is derived from an EMBL/GenBank/DDBJ whole genome shotgun (WGS) entry which is preliminary data.</text>
</comment>
<dbReference type="PANTHER" id="PTHR10887">
    <property type="entry name" value="DNA2/NAM7 HELICASE FAMILY"/>
    <property type="match status" value="1"/>
</dbReference>
<name>A0A016T779_9BILA</name>
<dbReference type="InterPro" id="IPR045055">
    <property type="entry name" value="DNA2/NAM7-like"/>
</dbReference>
<dbReference type="Proteomes" id="UP000024635">
    <property type="component" value="Unassembled WGS sequence"/>
</dbReference>
<evidence type="ECO:0000313" key="3">
    <source>
        <dbReference type="Proteomes" id="UP000024635"/>
    </source>
</evidence>
<dbReference type="InterPro" id="IPR041679">
    <property type="entry name" value="DNA2/NAM7-like_C"/>
</dbReference>
<organism evidence="2 3">
    <name type="scientific">Ancylostoma ceylanicum</name>
    <dbReference type="NCBI Taxonomy" id="53326"/>
    <lineage>
        <taxon>Eukaryota</taxon>
        <taxon>Metazoa</taxon>
        <taxon>Ecdysozoa</taxon>
        <taxon>Nematoda</taxon>
        <taxon>Chromadorea</taxon>
        <taxon>Rhabditida</taxon>
        <taxon>Rhabditina</taxon>
        <taxon>Rhabditomorpha</taxon>
        <taxon>Strongyloidea</taxon>
        <taxon>Ancylostomatidae</taxon>
        <taxon>Ancylostomatinae</taxon>
        <taxon>Ancylostoma</taxon>
    </lineage>
</organism>